<evidence type="ECO:0000256" key="2">
    <source>
        <dbReference type="ARBA" id="ARBA00010701"/>
    </source>
</evidence>
<dbReference type="Proteomes" id="UP001497382">
    <property type="component" value="Unassembled WGS sequence"/>
</dbReference>
<comment type="similarity">
    <text evidence="2 4">Belongs to the AB hydrolase superfamily. Lipase family.</text>
</comment>
<dbReference type="GO" id="GO:0005615">
    <property type="term" value="C:extracellular space"/>
    <property type="evidence" value="ECO:0007669"/>
    <property type="project" value="TreeGrafter"/>
</dbReference>
<keyword evidence="3" id="KW-0964">Secreted</keyword>
<gene>
    <name evidence="6" type="ORF">LARSCL_LOCUS4265</name>
</gene>
<dbReference type="Pfam" id="PF00151">
    <property type="entry name" value="Lipase"/>
    <property type="match status" value="1"/>
</dbReference>
<dbReference type="PRINTS" id="PR00821">
    <property type="entry name" value="TAGLIPASE"/>
</dbReference>
<sequence length="332" mass="37147">NVKDEILRFADDNVLLLDDSTTLLPPRILYQQSVADTRLIGVQLANVITFLKEKLGVDLKKVHVIGHSLGAHTAGYAGELVRGIGRITGLDPAGPYFRNVPRNVQLDSTDALFVDVIHSNPSPNILLGLGTTEDGGHIDFWPNGGIQLGCGLTLLRVLFNEAFPTSLQTSFNCRHQRSFEFFVYSFNQRGCLFVGVECASWSDFTQGKCNCGADGTKCALMGIFSTPKPPPKRRYYLKVAFERPYCHQVNTFLLTSFQQVGKIHSVEISEFSSNNDPNKAVIKAIEVNYLHPEVRKLSENKYCRPSSIQEPNMKKNLEFSSIHCHNYQEYSQ</sequence>
<name>A0AAV1ZDR2_9ARAC</name>
<dbReference type="EMBL" id="CAXIEN010000035">
    <property type="protein sequence ID" value="CAL1268600.1"/>
    <property type="molecule type" value="Genomic_DNA"/>
</dbReference>
<evidence type="ECO:0000256" key="1">
    <source>
        <dbReference type="ARBA" id="ARBA00004613"/>
    </source>
</evidence>
<dbReference type="InterPro" id="IPR013818">
    <property type="entry name" value="Lipase"/>
</dbReference>
<evidence type="ECO:0000259" key="5">
    <source>
        <dbReference type="Pfam" id="PF00151"/>
    </source>
</evidence>
<organism evidence="6 7">
    <name type="scientific">Larinioides sclopetarius</name>
    <dbReference type="NCBI Taxonomy" id="280406"/>
    <lineage>
        <taxon>Eukaryota</taxon>
        <taxon>Metazoa</taxon>
        <taxon>Ecdysozoa</taxon>
        <taxon>Arthropoda</taxon>
        <taxon>Chelicerata</taxon>
        <taxon>Arachnida</taxon>
        <taxon>Araneae</taxon>
        <taxon>Araneomorphae</taxon>
        <taxon>Entelegynae</taxon>
        <taxon>Araneoidea</taxon>
        <taxon>Araneidae</taxon>
        <taxon>Larinioides</taxon>
    </lineage>
</organism>
<evidence type="ECO:0000313" key="6">
    <source>
        <dbReference type="EMBL" id="CAL1268600.1"/>
    </source>
</evidence>
<protein>
    <recommendedName>
        <fullName evidence="5">Lipase domain-containing protein</fullName>
    </recommendedName>
</protein>
<accession>A0AAV1ZDR2</accession>
<evidence type="ECO:0000256" key="3">
    <source>
        <dbReference type="ARBA" id="ARBA00022525"/>
    </source>
</evidence>
<dbReference type="AlphaFoldDB" id="A0AAV1ZDR2"/>
<feature type="non-terminal residue" evidence="6">
    <location>
        <position position="1"/>
    </location>
</feature>
<comment type="subcellular location">
    <subcellularLocation>
        <location evidence="1">Secreted</location>
    </subcellularLocation>
</comment>
<keyword evidence="7" id="KW-1185">Reference proteome</keyword>
<dbReference type="PANTHER" id="PTHR11610:SF185">
    <property type="entry name" value="LD47264P"/>
    <property type="match status" value="1"/>
</dbReference>
<comment type="caution">
    <text evidence="6">The sequence shown here is derived from an EMBL/GenBank/DDBJ whole genome shotgun (WGS) entry which is preliminary data.</text>
</comment>
<reference evidence="6 7" key="1">
    <citation type="submission" date="2024-04" db="EMBL/GenBank/DDBJ databases">
        <authorList>
            <person name="Rising A."/>
            <person name="Reimegard J."/>
            <person name="Sonavane S."/>
            <person name="Akerstrom W."/>
            <person name="Nylinder S."/>
            <person name="Hedman E."/>
            <person name="Kallberg Y."/>
        </authorList>
    </citation>
    <scope>NUCLEOTIDE SEQUENCE [LARGE SCALE GENOMIC DNA]</scope>
</reference>
<dbReference type="GO" id="GO:0016298">
    <property type="term" value="F:lipase activity"/>
    <property type="evidence" value="ECO:0007669"/>
    <property type="project" value="InterPro"/>
</dbReference>
<evidence type="ECO:0000256" key="4">
    <source>
        <dbReference type="RuleBase" id="RU004262"/>
    </source>
</evidence>
<dbReference type="InterPro" id="IPR000734">
    <property type="entry name" value="TAG_lipase"/>
</dbReference>
<evidence type="ECO:0000313" key="7">
    <source>
        <dbReference type="Proteomes" id="UP001497382"/>
    </source>
</evidence>
<proteinExistence type="inferred from homology"/>
<dbReference type="SUPFAM" id="SSF53474">
    <property type="entry name" value="alpha/beta-Hydrolases"/>
    <property type="match status" value="1"/>
</dbReference>
<dbReference type="InterPro" id="IPR029058">
    <property type="entry name" value="AB_hydrolase_fold"/>
</dbReference>
<dbReference type="Gene3D" id="3.40.50.1820">
    <property type="entry name" value="alpha/beta hydrolase"/>
    <property type="match status" value="1"/>
</dbReference>
<dbReference type="PANTHER" id="PTHR11610">
    <property type="entry name" value="LIPASE"/>
    <property type="match status" value="1"/>
</dbReference>
<dbReference type="GO" id="GO:0016042">
    <property type="term" value="P:lipid catabolic process"/>
    <property type="evidence" value="ECO:0007669"/>
    <property type="project" value="TreeGrafter"/>
</dbReference>
<feature type="domain" description="Lipase" evidence="5">
    <location>
        <begin position="29"/>
        <end position="245"/>
    </location>
</feature>